<organism evidence="1 2">
    <name type="scientific">Brassica napus</name>
    <name type="common">Rape</name>
    <dbReference type="NCBI Taxonomy" id="3708"/>
    <lineage>
        <taxon>Eukaryota</taxon>
        <taxon>Viridiplantae</taxon>
        <taxon>Streptophyta</taxon>
        <taxon>Embryophyta</taxon>
        <taxon>Tracheophyta</taxon>
        <taxon>Spermatophyta</taxon>
        <taxon>Magnoliopsida</taxon>
        <taxon>eudicotyledons</taxon>
        <taxon>Gunneridae</taxon>
        <taxon>Pentapetalae</taxon>
        <taxon>rosids</taxon>
        <taxon>malvids</taxon>
        <taxon>Brassicales</taxon>
        <taxon>Brassicaceae</taxon>
        <taxon>Brassiceae</taxon>
        <taxon>Brassica</taxon>
    </lineage>
</organism>
<dbReference type="EMBL" id="JAGKQM010000002">
    <property type="protein sequence ID" value="KAH0937477.1"/>
    <property type="molecule type" value="Genomic_DNA"/>
</dbReference>
<keyword evidence="2" id="KW-1185">Reference proteome</keyword>
<evidence type="ECO:0000313" key="1">
    <source>
        <dbReference type="EMBL" id="KAH0937477.1"/>
    </source>
</evidence>
<name>A0ABQ8E7V8_BRANA</name>
<sequence>MYIFFHNVVSSFYVVEPCLISVNPTFYSLGQFLNSFTLMPLHVYPKMFLNSFTPKHPSRHEEDLNMENVYYSEMKDAGFFDPDWE</sequence>
<protein>
    <submittedName>
        <fullName evidence="1">Uncharacterized protein</fullName>
    </submittedName>
</protein>
<comment type="caution">
    <text evidence="1">The sequence shown here is derived from an EMBL/GenBank/DDBJ whole genome shotgun (WGS) entry which is preliminary data.</text>
</comment>
<accession>A0ABQ8E7V8</accession>
<dbReference type="Proteomes" id="UP000824890">
    <property type="component" value="Unassembled WGS sequence"/>
</dbReference>
<reference evidence="1 2" key="1">
    <citation type="submission" date="2021-05" db="EMBL/GenBank/DDBJ databases">
        <title>Genome Assembly of Synthetic Allotetraploid Brassica napus Reveals Homoeologous Exchanges between Subgenomes.</title>
        <authorList>
            <person name="Davis J.T."/>
        </authorList>
    </citation>
    <scope>NUCLEOTIDE SEQUENCE [LARGE SCALE GENOMIC DNA]</scope>
    <source>
        <strain evidence="2">cv. Da-Ae</strain>
        <tissue evidence="1">Seedling</tissue>
    </source>
</reference>
<proteinExistence type="predicted"/>
<evidence type="ECO:0000313" key="2">
    <source>
        <dbReference type="Proteomes" id="UP000824890"/>
    </source>
</evidence>
<gene>
    <name evidence="1" type="ORF">HID58_004938</name>
</gene>